<dbReference type="GeneID" id="34622298"/>
<dbReference type="Proteomes" id="UP000515125">
    <property type="component" value="Unplaced"/>
</dbReference>
<dbReference type="PANTHER" id="PTHR47936">
    <property type="entry name" value="PPR_LONG DOMAIN-CONTAINING PROTEIN"/>
    <property type="match status" value="1"/>
</dbReference>
<organism evidence="4 5">
    <name type="scientific">Cyclospora cayetanensis</name>
    <dbReference type="NCBI Taxonomy" id="88456"/>
    <lineage>
        <taxon>Eukaryota</taxon>
        <taxon>Sar</taxon>
        <taxon>Alveolata</taxon>
        <taxon>Apicomplexa</taxon>
        <taxon>Conoidasida</taxon>
        <taxon>Coccidia</taxon>
        <taxon>Eucoccidiorida</taxon>
        <taxon>Eimeriorina</taxon>
        <taxon>Eimeriidae</taxon>
        <taxon>Cyclospora</taxon>
    </lineage>
</organism>
<evidence type="ECO:0000313" key="4">
    <source>
        <dbReference type="Proteomes" id="UP000515125"/>
    </source>
</evidence>
<dbReference type="InterPro" id="IPR002885">
    <property type="entry name" value="PPR_rpt"/>
</dbReference>
<evidence type="ECO:0000256" key="3">
    <source>
        <dbReference type="SAM" id="MobiDB-lite"/>
    </source>
</evidence>
<evidence type="ECO:0000256" key="1">
    <source>
        <dbReference type="ARBA" id="ARBA00022737"/>
    </source>
</evidence>
<dbReference type="InterPro" id="IPR011990">
    <property type="entry name" value="TPR-like_helical_dom_sf"/>
</dbReference>
<sequence length="512" mass="54821">MATFGVEVNTVTYNSLLDVCARVGAMDRAAALLDDMLKKGVQPDLITFSTIIKGYCAHGQMDKGLLLLKAMKQKSISPDGVLYNSLLDGCVRAGYRAAYDVLQNMRREGVTADSKTVSTIVFGCLKGRMHAQAVEVVLNALESLRDVNSKAQGRHAQRGRQGGSGSSRKQGLPAIDEKTVRLLAYHLRDQHMHKECALVLDTAVSVGLMSSATAQSLLTDEGFGERKASHVVTSNRAGSISPPHPASREARALARTAARGERLTWPRGGLPPVNARSQEAPMGHRRWTSIRSREARRSGYRGAKEGYAFPDVGGQPEGYLTFYPNAPHQNVQDCTTVSQERCSEPKAQLYPSTTISQTSYPLQRERDSQRSSAAHPLGQLHPNVSLSGEDPVPQMPVPTTGCAPFGSKGGSAALSMTRNTAIAQNASPSLRLSPTTCYCLQTVDAAAPLPADLYGLGESSESGYFWGLSPMGTTPPPAGYGFSAVPPPVLPGTLPHAAELYIDENNFLEVGS</sequence>
<accession>A0A6P6S057</accession>
<feature type="compositionally biased region" description="Polar residues" evidence="3">
    <location>
        <begin position="350"/>
        <end position="361"/>
    </location>
</feature>
<keyword evidence="4" id="KW-1185">Reference proteome</keyword>
<reference evidence="5" key="1">
    <citation type="submission" date="2025-08" db="UniProtKB">
        <authorList>
            <consortium name="RefSeq"/>
        </authorList>
    </citation>
    <scope>IDENTIFICATION</scope>
</reference>
<feature type="repeat" description="PPR" evidence="2">
    <location>
        <begin position="44"/>
        <end position="78"/>
    </location>
</feature>
<dbReference type="Gene3D" id="1.25.40.10">
    <property type="entry name" value="Tetratricopeptide repeat domain"/>
    <property type="match status" value="1"/>
</dbReference>
<feature type="repeat" description="PPR" evidence="2">
    <location>
        <begin position="9"/>
        <end position="43"/>
    </location>
</feature>
<dbReference type="AlphaFoldDB" id="A0A6P6S057"/>
<dbReference type="PROSITE" id="PS51375">
    <property type="entry name" value="PPR"/>
    <property type="match status" value="3"/>
</dbReference>
<evidence type="ECO:0000256" key="2">
    <source>
        <dbReference type="PROSITE-ProRule" id="PRU00708"/>
    </source>
</evidence>
<gene>
    <name evidence="5" type="primary">LOC34622298</name>
</gene>
<proteinExistence type="predicted"/>
<name>A0A6P6S057_9EIME</name>
<keyword evidence="1" id="KW-0677">Repeat</keyword>
<feature type="repeat" description="PPR" evidence="2">
    <location>
        <begin position="79"/>
        <end position="112"/>
    </location>
</feature>
<dbReference type="RefSeq" id="XP_026193169.1">
    <property type="nucleotide sequence ID" value="XM_026337384.1"/>
</dbReference>
<feature type="region of interest" description="Disordered" evidence="3">
    <location>
        <begin position="263"/>
        <end position="286"/>
    </location>
</feature>
<evidence type="ECO:0000313" key="5">
    <source>
        <dbReference type="RefSeq" id="XP_026193169.1"/>
    </source>
</evidence>
<feature type="region of interest" description="Disordered" evidence="3">
    <location>
        <begin position="345"/>
        <end position="390"/>
    </location>
</feature>
<dbReference type="PANTHER" id="PTHR47936:SF1">
    <property type="entry name" value="PENTATRICOPEPTIDE REPEAT-CONTAINING PROTEIN GUN1, CHLOROPLASTIC"/>
    <property type="match status" value="1"/>
</dbReference>
<dbReference type="OrthoDB" id="185373at2759"/>
<feature type="region of interest" description="Disordered" evidence="3">
    <location>
        <begin position="149"/>
        <end position="172"/>
    </location>
</feature>
<dbReference type="NCBIfam" id="TIGR00756">
    <property type="entry name" value="PPR"/>
    <property type="match status" value="2"/>
</dbReference>
<dbReference type="Pfam" id="PF13041">
    <property type="entry name" value="PPR_2"/>
    <property type="match status" value="2"/>
</dbReference>
<protein>
    <submittedName>
        <fullName evidence="5">Uncharacterized protein LOC34622298</fullName>
    </submittedName>
</protein>